<keyword evidence="2" id="KW-1185">Reference proteome</keyword>
<evidence type="ECO:0000313" key="1">
    <source>
        <dbReference type="EMBL" id="KAF2465828.1"/>
    </source>
</evidence>
<organism evidence="1 2">
    <name type="scientific">Lindgomyces ingoldianus</name>
    <dbReference type="NCBI Taxonomy" id="673940"/>
    <lineage>
        <taxon>Eukaryota</taxon>
        <taxon>Fungi</taxon>
        <taxon>Dikarya</taxon>
        <taxon>Ascomycota</taxon>
        <taxon>Pezizomycotina</taxon>
        <taxon>Dothideomycetes</taxon>
        <taxon>Pleosporomycetidae</taxon>
        <taxon>Pleosporales</taxon>
        <taxon>Lindgomycetaceae</taxon>
        <taxon>Lindgomyces</taxon>
    </lineage>
</organism>
<reference evidence="1" key="1">
    <citation type="journal article" date="2020" name="Stud. Mycol.">
        <title>101 Dothideomycetes genomes: a test case for predicting lifestyles and emergence of pathogens.</title>
        <authorList>
            <person name="Haridas S."/>
            <person name="Albert R."/>
            <person name="Binder M."/>
            <person name="Bloem J."/>
            <person name="Labutti K."/>
            <person name="Salamov A."/>
            <person name="Andreopoulos B."/>
            <person name="Baker S."/>
            <person name="Barry K."/>
            <person name="Bills G."/>
            <person name="Bluhm B."/>
            <person name="Cannon C."/>
            <person name="Castanera R."/>
            <person name="Culley D."/>
            <person name="Daum C."/>
            <person name="Ezra D."/>
            <person name="Gonzalez J."/>
            <person name="Henrissat B."/>
            <person name="Kuo A."/>
            <person name="Liang C."/>
            <person name="Lipzen A."/>
            <person name="Lutzoni F."/>
            <person name="Magnuson J."/>
            <person name="Mondo S."/>
            <person name="Nolan M."/>
            <person name="Ohm R."/>
            <person name="Pangilinan J."/>
            <person name="Park H.-J."/>
            <person name="Ramirez L."/>
            <person name="Alfaro M."/>
            <person name="Sun H."/>
            <person name="Tritt A."/>
            <person name="Yoshinaga Y."/>
            <person name="Zwiers L.-H."/>
            <person name="Turgeon B."/>
            <person name="Goodwin S."/>
            <person name="Spatafora J."/>
            <person name="Crous P."/>
            <person name="Grigoriev I."/>
        </authorList>
    </citation>
    <scope>NUCLEOTIDE SEQUENCE</scope>
    <source>
        <strain evidence="1">ATCC 200398</strain>
    </source>
</reference>
<dbReference type="EMBL" id="MU003528">
    <property type="protein sequence ID" value="KAF2465828.1"/>
    <property type="molecule type" value="Genomic_DNA"/>
</dbReference>
<comment type="caution">
    <text evidence="1">The sequence shown here is derived from an EMBL/GenBank/DDBJ whole genome shotgun (WGS) entry which is preliminary data.</text>
</comment>
<protein>
    <submittedName>
        <fullName evidence="1">Kinase-like protein</fullName>
    </submittedName>
</protein>
<evidence type="ECO:0000313" key="2">
    <source>
        <dbReference type="Proteomes" id="UP000799755"/>
    </source>
</evidence>
<proteinExistence type="predicted"/>
<sequence length="716" mass="81160">MRLRWLWWLRWLSCRPIRSTTSRPPKVPSFPSAHYDTHPTSTHHAASEIQNATSELSSIEDSEENAAQSHTQSSPHPTPSSLVQNPNPLSLSTHTLELCDDTSHQSNSPGAPRSISEAGSLHNSLRQARIQCSNKNNHKFFVPDCELKKLITVEVVTPILQKILPSTADARINDLAKSICESAPRLFATLGYIKKEHEILPLLEEQVSDEDFPFQLKHPQPLGSHYALQGKGGKDIISLAKWNDEVSEEFQRCQWWMMAPNFNEGSHYILDDNAMLPFTERREISKGGYSRVHFAKIHPSHHNFSGVKRSDSEGCHVAIKELSTANHEDIFKKETAFFATLAKKRNQPHPHLINLLATYQWKGKYHLMFPHAKENLESYWRHTKPVFDEDTMRWWLKQLAGLVSGLLEIHESRIQTPPGTTSAPEGSGSSIRLKRGEEKYGRHGDIKPENILWFPPSSASDNPGGILTIADFGLSRFHGRDTRSNVDWSQIKSSPTYEPPELKLHKPVSRAYDMWSLACILLEFATWALKGQEGNENFSSNRSCPDSNPDLRELSNDEFFNIVGENRSRAEVREGVVKWVEELYQSENCTAFIQDLLNMTMRHLLVVNPAHRYSAIRLNQEFKHFEEKAKDSEYLIKPIPQTTTSTAQGTPHNKPENRSVTHRIGNISSPRARTETGVSKLRYPGTSKKSKTWPDPRVPGESQCMSGIGLIADFTE</sequence>
<dbReference type="Proteomes" id="UP000799755">
    <property type="component" value="Unassembled WGS sequence"/>
</dbReference>
<gene>
    <name evidence="1" type="ORF">BDR25DRAFT_83268</name>
</gene>
<accession>A0ACB6QFT2</accession>
<name>A0ACB6QFT2_9PLEO</name>